<name>A0A8J8P2U4_HALGN</name>
<evidence type="ECO:0000313" key="3">
    <source>
        <dbReference type="Proteomes" id="UP000785679"/>
    </source>
</evidence>
<protein>
    <submittedName>
        <fullName evidence="2">Uncharacterized protein</fullName>
    </submittedName>
</protein>
<evidence type="ECO:0000256" key="1">
    <source>
        <dbReference type="SAM" id="MobiDB-lite"/>
    </source>
</evidence>
<keyword evidence="3" id="KW-1185">Reference proteome</keyword>
<accession>A0A8J8P2U4</accession>
<evidence type="ECO:0000313" key="2">
    <source>
        <dbReference type="EMBL" id="TNV86082.1"/>
    </source>
</evidence>
<dbReference type="AlphaFoldDB" id="A0A8J8P2U4"/>
<dbReference type="Proteomes" id="UP000785679">
    <property type="component" value="Unassembled WGS sequence"/>
</dbReference>
<organism evidence="2 3">
    <name type="scientific">Halteria grandinella</name>
    <dbReference type="NCBI Taxonomy" id="5974"/>
    <lineage>
        <taxon>Eukaryota</taxon>
        <taxon>Sar</taxon>
        <taxon>Alveolata</taxon>
        <taxon>Ciliophora</taxon>
        <taxon>Intramacronucleata</taxon>
        <taxon>Spirotrichea</taxon>
        <taxon>Stichotrichia</taxon>
        <taxon>Sporadotrichida</taxon>
        <taxon>Halteriidae</taxon>
        <taxon>Halteria</taxon>
    </lineage>
</organism>
<proteinExistence type="predicted"/>
<reference evidence="2" key="1">
    <citation type="submission" date="2019-06" db="EMBL/GenBank/DDBJ databases">
        <authorList>
            <person name="Zheng W."/>
        </authorList>
    </citation>
    <scope>NUCLEOTIDE SEQUENCE</scope>
    <source>
        <strain evidence="2">QDHG01</strain>
    </source>
</reference>
<comment type="caution">
    <text evidence="2">The sequence shown here is derived from an EMBL/GenBank/DDBJ whole genome shotgun (WGS) entry which is preliminary data.</text>
</comment>
<sequence length="131" mass="14614">MAGEFDQRNGATSFMSGVPQTQGPYEYQILSYLQQPISQTLIGQGAHQPFGQNAQQSYAQAFANYQLQENPYAHPPLQNRPSYPAQQPAAGASTFGGIQLRMEEDQRPEGGYVSDPSESPAQMRRRRESFR</sequence>
<dbReference type="EMBL" id="RRYP01001325">
    <property type="protein sequence ID" value="TNV86082.1"/>
    <property type="molecule type" value="Genomic_DNA"/>
</dbReference>
<gene>
    <name evidence="2" type="ORF">FGO68_gene6275</name>
</gene>
<feature type="region of interest" description="Disordered" evidence="1">
    <location>
        <begin position="69"/>
        <end position="131"/>
    </location>
</feature>